<keyword evidence="1" id="KW-0732">Signal</keyword>
<feature type="chain" id="PRO_5032600558" description="Outer membrane beta-barrel protein" evidence="1">
    <location>
        <begin position="18"/>
        <end position="245"/>
    </location>
</feature>
<dbReference type="AlphaFoldDB" id="A0A845I0A4"/>
<evidence type="ECO:0008006" key="4">
    <source>
        <dbReference type="Google" id="ProtNLM"/>
    </source>
</evidence>
<keyword evidence="3" id="KW-1185">Reference proteome</keyword>
<dbReference type="EMBL" id="WWCL01000002">
    <property type="protein sequence ID" value="MYN45235.1"/>
    <property type="molecule type" value="Genomic_DNA"/>
</dbReference>
<evidence type="ECO:0000256" key="1">
    <source>
        <dbReference type="SAM" id="SignalP"/>
    </source>
</evidence>
<reference evidence="2" key="1">
    <citation type="submission" date="2019-12" db="EMBL/GenBank/DDBJ databases">
        <title>Novel species isolated from a subtropical stream in China.</title>
        <authorList>
            <person name="Lu H."/>
        </authorList>
    </citation>
    <scope>NUCLEOTIDE SEQUENCE [LARGE SCALE GENOMIC DNA]</scope>
    <source>
        <strain evidence="2">FT93W</strain>
    </source>
</reference>
<dbReference type="Proteomes" id="UP000444316">
    <property type="component" value="Unassembled WGS sequence"/>
</dbReference>
<sequence length="245" mass="28023">MKRLAVISMFISPLALADTGYYLVSTYDVEHQLSVDFKYWNAHYRGRTVAAPEIGIGYGVTSRWYTEVYGKWIKLNGGAGQWVQTDWQNDFLLTQGQYDVDLALHTRVARARNSDDGYTLEWGPVLQTEYGRTQFNANLFFQRDVRVSQPATAAGTGPTTTALTYQLQVRHNWLPWLQPGVQAFGEVGKWNDWLPYRQQSHRAGPMVYGHRDIGQQEVKYEFAYLIGRNSARAAKSVTLRVQVLF</sequence>
<evidence type="ECO:0000313" key="3">
    <source>
        <dbReference type="Proteomes" id="UP000444316"/>
    </source>
</evidence>
<name>A0A845I0A4_9BURK</name>
<comment type="caution">
    <text evidence="2">The sequence shown here is derived from an EMBL/GenBank/DDBJ whole genome shotgun (WGS) entry which is preliminary data.</text>
</comment>
<organism evidence="2 3">
    <name type="scientific">Duganella fentianensis</name>
    <dbReference type="NCBI Taxonomy" id="2692177"/>
    <lineage>
        <taxon>Bacteria</taxon>
        <taxon>Pseudomonadati</taxon>
        <taxon>Pseudomonadota</taxon>
        <taxon>Betaproteobacteria</taxon>
        <taxon>Burkholderiales</taxon>
        <taxon>Oxalobacteraceae</taxon>
        <taxon>Telluria group</taxon>
        <taxon>Duganella</taxon>
    </lineage>
</organism>
<proteinExistence type="predicted"/>
<evidence type="ECO:0000313" key="2">
    <source>
        <dbReference type="EMBL" id="MYN45235.1"/>
    </source>
</evidence>
<feature type="signal peptide" evidence="1">
    <location>
        <begin position="1"/>
        <end position="17"/>
    </location>
</feature>
<protein>
    <recommendedName>
        <fullName evidence="4">Outer membrane beta-barrel protein</fullName>
    </recommendedName>
</protein>
<accession>A0A845I0A4</accession>
<gene>
    <name evidence="2" type="ORF">GTP23_09190</name>
</gene>